<accession>A0ACB9AHW9</accession>
<dbReference type="Proteomes" id="UP001055811">
    <property type="component" value="Linkage Group LG07"/>
</dbReference>
<protein>
    <submittedName>
        <fullName evidence="1">Uncharacterized protein</fullName>
    </submittedName>
</protein>
<keyword evidence="2" id="KW-1185">Reference proteome</keyword>
<evidence type="ECO:0000313" key="2">
    <source>
        <dbReference type="Proteomes" id="UP001055811"/>
    </source>
</evidence>
<gene>
    <name evidence="1" type="ORF">L2E82_38968</name>
</gene>
<organism evidence="1 2">
    <name type="scientific">Cichorium intybus</name>
    <name type="common">Chicory</name>
    <dbReference type="NCBI Taxonomy" id="13427"/>
    <lineage>
        <taxon>Eukaryota</taxon>
        <taxon>Viridiplantae</taxon>
        <taxon>Streptophyta</taxon>
        <taxon>Embryophyta</taxon>
        <taxon>Tracheophyta</taxon>
        <taxon>Spermatophyta</taxon>
        <taxon>Magnoliopsida</taxon>
        <taxon>eudicotyledons</taxon>
        <taxon>Gunneridae</taxon>
        <taxon>Pentapetalae</taxon>
        <taxon>asterids</taxon>
        <taxon>campanulids</taxon>
        <taxon>Asterales</taxon>
        <taxon>Asteraceae</taxon>
        <taxon>Cichorioideae</taxon>
        <taxon>Cichorieae</taxon>
        <taxon>Cichoriinae</taxon>
        <taxon>Cichorium</taxon>
    </lineage>
</organism>
<sequence>MSQTIFRPGFSLTFRLASKLLSVSGAIDETSFKVEGQSLDPNNHDGAIMKVKNALQVEYKVAASEIVASAIVKSEE</sequence>
<name>A0ACB9AHW9_CICIN</name>
<reference evidence="2" key="1">
    <citation type="journal article" date="2022" name="Mol. Ecol. Resour.">
        <title>The genomes of chicory, endive, great burdock and yacon provide insights into Asteraceae palaeo-polyploidization history and plant inulin production.</title>
        <authorList>
            <person name="Fan W."/>
            <person name="Wang S."/>
            <person name="Wang H."/>
            <person name="Wang A."/>
            <person name="Jiang F."/>
            <person name="Liu H."/>
            <person name="Zhao H."/>
            <person name="Xu D."/>
            <person name="Zhang Y."/>
        </authorList>
    </citation>
    <scope>NUCLEOTIDE SEQUENCE [LARGE SCALE GENOMIC DNA]</scope>
    <source>
        <strain evidence="2">cv. Punajuju</strain>
    </source>
</reference>
<comment type="caution">
    <text evidence="1">The sequence shown here is derived from an EMBL/GenBank/DDBJ whole genome shotgun (WGS) entry which is preliminary data.</text>
</comment>
<evidence type="ECO:0000313" key="1">
    <source>
        <dbReference type="EMBL" id="KAI3709209.1"/>
    </source>
</evidence>
<reference evidence="1 2" key="2">
    <citation type="journal article" date="2022" name="Mol. Ecol. Resour.">
        <title>The genomes of chicory, endive, great burdock and yacon provide insights into Asteraceae paleo-polyploidization history and plant inulin production.</title>
        <authorList>
            <person name="Fan W."/>
            <person name="Wang S."/>
            <person name="Wang H."/>
            <person name="Wang A."/>
            <person name="Jiang F."/>
            <person name="Liu H."/>
            <person name="Zhao H."/>
            <person name="Xu D."/>
            <person name="Zhang Y."/>
        </authorList>
    </citation>
    <scope>NUCLEOTIDE SEQUENCE [LARGE SCALE GENOMIC DNA]</scope>
    <source>
        <strain evidence="2">cv. Punajuju</strain>
        <tissue evidence="1">Leaves</tissue>
    </source>
</reference>
<dbReference type="EMBL" id="CM042015">
    <property type="protein sequence ID" value="KAI3709209.1"/>
    <property type="molecule type" value="Genomic_DNA"/>
</dbReference>
<proteinExistence type="predicted"/>